<dbReference type="EMBL" id="JBEWZG010000002">
    <property type="protein sequence ID" value="MFL0206415.1"/>
    <property type="molecule type" value="Genomic_DNA"/>
</dbReference>
<sequence length="398" mass="45356">MKKYSYTLLILLLSYLTSSAQISLKGQIVDAETGDKIPFASISTKDNRNTLSNEMGDFSIPVNELPAELIISHLSYGKSVLKLEENGDHIIRLKATPILLPEVRVGNYARELVSHAAQKLMQNFSLKFYGKAIYRQSTQINQQTSEWQEIIYATKSSNSRLEGTAVLKGRYAAQDAVYKFEDFSYYTKAYGLIDLDTNRHAVISLTGSDLYHYSIANLRKEGEREIAEIHFTNKLPAQANSKYGTVFIDTDTYDILKITFITHSDLGVKMKNKHPLWVMKMVNPKYEFEISFKDVAGGRSIEYLKVQYRVDYHLKKEILPIHVSSLTYLYETSTQAVTMNYERANAGGNDRDLIKKFAYDPEYWKRNTVIERTPEQNKAIQNLEGKGAFGNALGIKKN</sequence>
<dbReference type="Pfam" id="PF13715">
    <property type="entry name" value="CarbopepD_reg_2"/>
    <property type="match status" value="1"/>
</dbReference>
<accession>A0ABW8T167</accession>
<reference evidence="2 3" key="1">
    <citation type="submission" date="2024-07" db="EMBL/GenBank/DDBJ databases">
        <authorList>
            <person name="Pitt A."/>
            <person name="Hahn M.W."/>
        </authorList>
    </citation>
    <scope>NUCLEOTIDE SEQUENCE [LARGE SCALE GENOMIC DNA]</scope>
    <source>
        <strain evidence="2 3">2-AUSEE-184A6</strain>
    </source>
</reference>
<feature type="chain" id="PRO_5045341607" evidence="1">
    <location>
        <begin position="21"/>
        <end position="398"/>
    </location>
</feature>
<dbReference type="SUPFAM" id="SSF49464">
    <property type="entry name" value="Carboxypeptidase regulatory domain-like"/>
    <property type="match status" value="1"/>
</dbReference>
<keyword evidence="1" id="KW-0732">Signal</keyword>
<protein>
    <submittedName>
        <fullName evidence="2">Carboxypeptidase-like regulatory domain-containing protein</fullName>
    </submittedName>
</protein>
<evidence type="ECO:0000256" key="1">
    <source>
        <dbReference type="SAM" id="SignalP"/>
    </source>
</evidence>
<organism evidence="2 3">
    <name type="scientific">Aquirufa novilacunae</name>
    <dbReference type="NCBI Taxonomy" id="3139305"/>
    <lineage>
        <taxon>Bacteria</taxon>
        <taxon>Pseudomonadati</taxon>
        <taxon>Bacteroidota</taxon>
        <taxon>Cytophagia</taxon>
        <taxon>Cytophagales</taxon>
        <taxon>Flectobacillaceae</taxon>
        <taxon>Aquirufa</taxon>
    </lineage>
</organism>
<feature type="signal peptide" evidence="1">
    <location>
        <begin position="1"/>
        <end position="20"/>
    </location>
</feature>
<comment type="caution">
    <text evidence="2">The sequence shown here is derived from an EMBL/GenBank/DDBJ whole genome shotgun (WGS) entry which is preliminary data.</text>
</comment>
<gene>
    <name evidence="2" type="ORF">V7S74_06635</name>
</gene>
<evidence type="ECO:0000313" key="2">
    <source>
        <dbReference type="EMBL" id="MFL0206415.1"/>
    </source>
</evidence>
<dbReference type="RefSeq" id="WP_406777992.1">
    <property type="nucleotide sequence ID" value="NZ_JBEWZG010000002.1"/>
</dbReference>
<evidence type="ECO:0000313" key="3">
    <source>
        <dbReference type="Proteomes" id="UP001623559"/>
    </source>
</evidence>
<dbReference type="InterPro" id="IPR008969">
    <property type="entry name" value="CarboxyPept-like_regulatory"/>
</dbReference>
<name>A0ABW8T167_9BACT</name>
<proteinExistence type="predicted"/>
<dbReference type="Proteomes" id="UP001623559">
    <property type="component" value="Unassembled WGS sequence"/>
</dbReference>